<dbReference type="Pfam" id="PF01352">
    <property type="entry name" value="KRAB"/>
    <property type="match status" value="1"/>
</dbReference>
<organism evidence="2 3">
    <name type="scientific">Podarcis muralis</name>
    <name type="common">Wall lizard</name>
    <name type="synonym">Lacerta muralis</name>
    <dbReference type="NCBI Taxonomy" id="64176"/>
    <lineage>
        <taxon>Eukaryota</taxon>
        <taxon>Metazoa</taxon>
        <taxon>Chordata</taxon>
        <taxon>Craniata</taxon>
        <taxon>Vertebrata</taxon>
        <taxon>Euteleostomi</taxon>
        <taxon>Lepidosauria</taxon>
        <taxon>Squamata</taxon>
        <taxon>Bifurcata</taxon>
        <taxon>Unidentata</taxon>
        <taxon>Episquamata</taxon>
        <taxon>Laterata</taxon>
        <taxon>Lacertibaenia</taxon>
        <taxon>Lacertidae</taxon>
        <taxon>Podarcis</taxon>
    </lineage>
</organism>
<reference evidence="2 3" key="1">
    <citation type="journal article" date="2019" name="Proc. Natl. Acad. Sci. U.S.A.">
        <title>Regulatory changes in pterin and carotenoid genes underlie balanced color polymorphisms in the wall lizard.</title>
        <authorList>
            <person name="Andrade P."/>
            <person name="Pinho C."/>
            <person name="Perez I de Lanuza G."/>
            <person name="Afonso S."/>
            <person name="Brejcha J."/>
            <person name="Rubin C.J."/>
            <person name="Wallerman O."/>
            <person name="Pereira P."/>
            <person name="Sabatino S.J."/>
            <person name="Bellati A."/>
            <person name="Pellitteri-Rosa D."/>
            <person name="Bosakova Z."/>
            <person name="Bunikis I."/>
            <person name="Carretero M.A."/>
            <person name="Feiner N."/>
            <person name="Marsik P."/>
            <person name="Pauperio F."/>
            <person name="Salvi D."/>
            <person name="Soler L."/>
            <person name="While G.M."/>
            <person name="Uller T."/>
            <person name="Font E."/>
            <person name="Andersson L."/>
            <person name="Carneiro M."/>
        </authorList>
    </citation>
    <scope>NUCLEOTIDE SEQUENCE</scope>
</reference>
<dbReference type="SUPFAM" id="SSF109640">
    <property type="entry name" value="KRAB domain (Kruppel-associated box)"/>
    <property type="match status" value="1"/>
</dbReference>
<name>A0A670HPW3_PODMU</name>
<dbReference type="InterPro" id="IPR036051">
    <property type="entry name" value="KRAB_dom_sf"/>
</dbReference>
<evidence type="ECO:0000259" key="1">
    <source>
        <dbReference type="PROSITE" id="PS50805"/>
    </source>
</evidence>
<dbReference type="Proteomes" id="UP000472272">
    <property type="component" value="Chromosome 2"/>
</dbReference>
<dbReference type="PROSITE" id="PS50805">
    <property type="entry name" value="KRAB"/>
    <property type="match status" value="1"/>
</dbReference>
<proteinExistence type="predicted"/>
<dbReference type="AlphaFoldDB" id="A0A670HPW3"/>
<dbReference type="CDD" id="cd07765">
    <property type="entry name" value="KRAB_A-box"/>
    <property type="match status" value="1"/>
</dbReference>
<reference evidence="2" key="2">
    <citation type="submission" date="2025-08" db="UniProtKB">
        <authorList>
            <consortium name="Ensembl"/>
        </authorList>
    </citation>
    <scope>IDENTIFICATION</scope>
</reference>
<dbReference type="InterPro" id="IPR001909">
    <property type="entry name" value="KRAB"/>
</dbReference>
<dbReference type="Gene3D" id="6.10.140.140">
    <property type="match status" value="1"/>
</dbReference>
<evidence type="ECO:0000313" key="3">
    <source>
        <dbReference type="Proteomes" id="UP000472272"/>
    </source>
</evidence>
<keyword evidence="3" id="KW-1185">Reference proteome</keyword>
<feature type="domain" description="KRAB" evidence="1">
    <location>
        <begin position="67"/>
        <end position="116"/>
    </location>
</feature>
<dbReference type="GO" id="GO:0006355">
    <property type="term" value="P:regulation of DNA-templated transcription"/>
    <property type="evidence" value="ECO:0007669"/>
    <property type="project" value="InterPro"/>
</dbReference>
<sequence>MFSTSFPKTNIKLRCSFLETKSLTLASLLEEKKLGNLTDKSPVAHFPTPYPGWTTNKGIAFLFQGSMSFEGVSLHFTDDECSLLDPGPRVLYKEVMMEIYEMVASVDKVLSPLINS</sequence>
<protein>
    <recommendedName>
        <fullName evidence="1">KRAB domain-containing protein</fullName>
    </recommendedName>
</protein>
<accession>A0A670HPW3</accession>
<dbReference type="Ensembl" id="ENSPMRT00000001973.1">
    <property type="protein sequence ID" value="ENSPMRP00000001854.1"/>
    <property type="gene ID" value="ENSPMRG00000001370.1"/>
</dbReference>
<reference evidence="2" key="3">
    <citation type="submission" date="2025-09" db="UniProtKB">
        <authorList>
            <consortium name="Ensembl"/>
        </authorList>
    </citation>
    <scope>IDENTIFICATION</scope>
</reference>
<evidence type="ECO:0000313" key="2">
    <source>
        <dbReference type="Ensembl" id="ENSPMRP00000001854.1"/>
    </source>
</evidence>